<keyword evidence="3" id="KW-1185">Reference proteome</keyword>
<sequence length="150" mass="15823">MTDVGVDSDLFEDIYGEDANEFIEVPDEPEHLQAEALQQAFVPAPAAVGTELGSKAVIRPPASTDLPPSLPTKPTVNSVSNQSANTSYSAQVARQFSTYSQTSSQERLLNGSRTSTARMNYAIPTVDSSGVSASGDTVFGLKPSEMHDAG</sequence>
<dbReference type="Proteomes" id="UP000807306">
    <property type="component" value="Unassembled WGS sequence"/>
</dbReference>
<dbReference type="EMBL" id="MU157848">
    <property type="protein sequence ID" value="KAF9529030.1"/>
    <property type="molecule type" value="Genomic_DNA"/>
</dbReference>
<proteinExistence type="predicted"/>
<dbReference type="OrthoDB" id="1875751at2759"/>
<feature type="compositionally biased region" description="Polar residues" evidence="1">
    <location>
        <begin position="72"/>
        <end position="83"/>
    </location>
</feature>
<evidence type="ECO:0000313" key="2">
    <source>
        <dbReference type="EMBL" id="KAF9529030.1"/>
    </source>
</evidence>
<accession>A0A9P6EHJ3</accession>
<reference evidence="2" key="1">
    <citation type="submission" date="2020-11" db="EMBL/GenBank/DDBJ databases">
        <authorList>
            <consortium name="DOE Joint Genome Institute"/>
            <person name="Ahrendt S."/>
            <person name="Riley R."/>
            <person name="Andreopoulos W."/>
            <person name="Labutti K."/>
            <person name="Pangilinan J."/>
            <person name="Ruiz-Duenas F.J."/>
            <person name="Barrasa J.M."/>
            <person name="Sanchez-Garcia M."/>
            <person name="Camarero S."/>
            <person name="Miyauchi S."/>
            <person name="Serrano A."/>
            <person name="Linde D."/>
            <person name="Babiker R."/>
            <person name="Drula E."/>
            <person name="Ayuso-Fernandez I."/>
            <person name="Pacheco R."/>
            <person name="Padilla G."/>
            <person name="Ferreira P."/>
            <person name="Barriuso J."/>
            <person name="Kellner H."/>
            <person name="Castanera R."/>
            <person name="Alfaro M."/>
            <person name="Ramirez L."/>
            <person name="Pisabarro A.G."/>
            <person name="Kuo A."/>
            <person name="Tritt A."/>
            <person name="Lipzen A."/>
            <person name="He G."/>
            <person name="Yan M."/>
            <person name="Ng V."/>
            <person name="Cullen D."/>
            <person name="Martin F."/>
            <person name="Rosso M.-N."/>
            <person name="Henrissat B."/>
            <person name="Hibbett D."/>
            <person name="Martinez A.T."/>
            <person name="Grigoriev I.V."/>
        </authorList>
    </citation>
    <scope>NUCLEOTIDE SEQUENCE</scope>
    <source>
        <strain evidence="2">CBS 506.95</strain>
    </source>
</reference>
<evidence type="ECO:0000256" key="1">
    <source>
        <dbReference type="SAM" id="MobiDB-lite"/>
    </source>
</evidence>
<gene>
    <name evidence="2" type="ORF">CPB83DRAFT_812785</name>
</gene>
<dbReference type="AlphaFoldDB" id="A0A9P6EHJ3"/>
<protein>
    <submittedName>
        <fullName evidence="2">Uncharacterized protein</fullName>
    </submittedName>
</protein>
<name>A0A9P6EHJ3_9AGAR</name>
<evidence type="ECO:0000313" key="3">
    <source>
        <dbReference type="Proteomes" id="UP000807306"/>
    </source>
</evidence>
<feature type="compositionally biased region" description="Polar residues" evidence="1">
    <location>
        <begin position="126"/>
        <end position="135"/>
    </location>
</feature>
<feature type="region of interest" description="Disordered" evidence="1">
    <location>
        <begin position="58"/>
        <end position="83"/>
    </location>
</feature>
<comment type="caution">
    <text evidence="2">The sequence shown here is derived from an EMBL/GenBank/DDBJ whole genome shotgun (WGS) entry which is preliminary data.</text>
</comment>
<organism evidence="2 3">
    <name type="scientific">Crepidotus variabilis</name>
    <dbReference type="NCBI Taxonomy" id="179855"/>
    <lineage>
        <taxon>Eukaryota</taxon>
        <taxon>Fungi</taxon>
        <taxon>Dikarya</taxon>
        <taxon>Basidiomycota</taxon>
        <taxon>Agaricomycotina</taxon>
        <taxon>Agaricomycetes</taxon>
        <taxon>Agaricomycetidae</taxon>
        <taxon>Agaricales</taxon>
        <taxon>Agaricineae</taxon>
        <taxon>Crepidotaceae</taxon>
        <taxon>Crepidotus</taxon>
    </lineage>
</organism>
<feature type="region of interest" description="Disordered" evidence="1">
    <location>
        <begin position="126"/>
        <end position="150"/>
    </location>
</feature>